<dbReference type="RefSeq" id="WP_096197363.1">
    <property type="nucleotide sequence ID" value="NZ_NRGR01000020.1"/>
</dbReference>
<dbReference type="SUPFAM" id="SSF53383">
    <property type="entry name" value="PLP-dependent transferases"/>
    <property type="match status" value="1"/>
</dbReference>
<keyword evidence="3 4" id="KW-0808">Transferase</keyword>
<comment type="cofactor">
    <cofactor evidence="1 4">
        <name>pyridoxal 5'-phosphate</name>
        <dbReference type="ChEBI" id="CHEBI:597326"/>
    </cofactor>
</comment>
<feature type="compositionally biased region" description="Polar residues" evidence="5">
    <location>
        <begin position="1"/>
        <end position="13"/>
    </location>
</feature>
<dbReference type="Pfam" id="PF00155">
    <property type="entry name" value="Aminotran_1_2"/>
    <property type="match status" value="1"/>
</dbReference>
<evidence type="ECO:0000256" key="1">
    <source>
        <dbReference type="ARBA" id="ARBA00001933"/>
    </source>
</evidence>
<accession>A0A2A3YHE2</accession>
<comment type="similarity">
    <text evidence="4">Belongs to the class-I pyridoxal-phosphate-dependent aminotransferase family.</text>
</comment>
<evidence type="ECO:0000259" key="6">
    <source>
        <dbReference type="Pfam" id="PF00155"/>
    </source>
</evidence>
<dbReference type="InterPro" id="IPR015421">
    <property type="entry name" value="PyrdxlP-dep_Trfase_major"/>
</dbReference>
<organism evidence="7 8">
    <name type="scientific">Brachybacterium alimentarium</name>
    <dbReference type="NCBI Taxonomy" id="47845"/>
    <lineage>
        <taxon>Bacteria</taxon>
        <taxon>Bacillati</taxon>
        <taxon>Actinomycetota</taxon>
        <taxon>Actinomycetes</taxon>
        <taxon>Micrococcales</taxon>
        <taxon>Dermabacteraceae</taxon>
        <taxon>Brachybacterium</taxon>
    </lineage>
</organism>
<sequence length="409" mass="42176">MATAADTSGPSGTSGIADTSDISASADRSSRRGLAARLPAFPWDALTGAAQLASAHQGGLVDLSVGTPVDPTPASVQRALAAAADRPGYPTTVGTAALREALVDFARRHRGAPAALDVDGVLPTVGSKELVAHLPFQLGIGAGDVVAFPDVAYPTYDMGARFVGAEALPLDMAALAADGEAALPDPSAASRIRLLWLNSPSNPTGEVLTAEQMAAIVRWARERGIVVASDECYALLPWTVDEVSSVLDPRVNGGSLDGVLCVYSLSKQSNLAGYRAAFVAGDPSVVGELLAVRKQAGMMLPAPIQAAMTVALGDDDAVATQRETYRARRAILEPALRGAGGAIHGSQAGLYLWTTFDEDAMSSVDRLAALGILVAPGMFYGEGGGRFVRVALTSTDERIAAAAQRLERS</sequence>
<name>A0A2A3YHE2_9MICO</name>
<keyword evidence="8" id="KW-1185">Reference proteome</keyword>
<gene>
    <name evidence="7" type="ORF">CIK66_12490</name>
</gene>
<dbReference type="InterPro" id="IPR019880">
    <property type="entry name" value="OxyQ"/>
</dbReference>
<reference evidence="7 8" key="1">
    <citation type="journal article" date="2017" name="Elife">
        <title>Extensive horizontal gene transfer in cheese-associated bacteria.</title>
        <authorList>
            <person name="Bonham K.S."/>
            <person name="Wolfe B.E."/>
            <person name="Dutton R.J."/>
        </authorList>
    </citation>
    <scope>NUCLEOTIDE SEQUENCE [LARGE SCALE GENOMIC DNA]</scope>
    <source>
        <strain evidence="7 8">341_9</strain>
    </source>
</reference>
<feature type="compositionally biased region" description="Low complexity" evidence="5">
    <location>
        <begin position="14"/>
        <end position="25"/>
    </location>
</feature>
<feature type="domain" description="Aminotransferase class I/classII large" evidence="6">
    <location>
        <begin position="60"/>
        <end position="406"/>
    </location>
</feature>
<dbReference type="GO" id="GO:0030170">
    <property type="term" value="F:pyridoxal phosphate binding"/>
    <property type="evidence" value="ECO:0007669"/>
    <property type="project" value="InterPro"/>
</dbReference>
<dbReference type="AlphaFoldDB" id="A0A2A3YHE2"/>
<dbReference type="OrthoDB" id="9813612at2"/>
<evidence type="ECO:0000256" key="3">
    <source>
        <dbReference type="ARBA" id="ARBA00022679"/>
    </source>
</evidence>
<dbReference type="NCBIfam" id="TIGR03539">
    <property type="entry name" value="DapC_actino"/>
    <property type="match status" value="1"/>
</dbReference>
<feature type="region of interest" description="Disordered" evidence="5">
    <location>
        <begin position="1"/>
        <end position="25"/>
    </location>
</feature>
<dbReference type="EMBL" id="NRGR01000020">
    <property type="protein sequence ID" value="PCC38743.1"/>
    <property type="molecule type" value="Genomic_DNA"/>
</dbReference>
<evidence type="ECO:0000313" key="7">
    <source>
        <dbReference type="EMBL" id="PCC38743.1"/>
    </source>
</evidence>
<dbReference type="PANTHER" id="PTHR42832:SF3">
    <property type="entry name" value="L-GLUTAMINE--4-(METHYLSULFANYL)-2-OXOBUTANOATE AMINOTRANSFERASE"/>
    <property type="match status" value="1"/>
</dbReference>
<dbReference type="Gene3D" id="3.40.640.10">
    <property type="entry name" value="Type I PLP-dependent aspartate aminotransferase-like (Major domain)"/>
    <property type="match status" value="1"/>
</dbReference>
<dbReference type="InterPro" id="IPR004838">
    <property type="entry name" value="NHTrfase_class1_PyrdxlP-BS"/>
</dbReference>
<evidence type="ECO:0000256" key="2">
    <source>
        <dbReference type="ARBA" id="ARBA00022576"/>
    </source>
</evidence>
<dbReference type="InterPro" id="IPR015422">
    <property type="entry name" value="PyrdxlP-dep_Trfase_small"/>
</dbReference>
<evidence type="ECO:0000256" key="5">
    <source>
        <dbReference type="SAM" id="MobiDB-lite"/>
    </source>
</evidence>
<proteinExistence type="inferred from homology"/>
<dbReference type="Gene3D" id="3.90.1150.10">
    <property type="entry name" value="Aspartate Aminotransferase, domain 1"/>
    <property type="match status" value="1"/>
</dbReference>
<comment type="caution">
    <text evidence="7">The sequence shown here is derived from an EMBL/GenBank/DDBJ whole genome shotgun (WGS) entry which is preliminary data.</text>
</comment>
<protein>
    <recommendedName>
        <fullName evidence="4">Aminotransferase</fullName>
        <ecNumber evidence="4">2.6.1.-</ecNumber>
    </recommendedName>
</protein>
<dbReference type="EC" id="2.6.1.-" evidence="4"/>
<evidence type="ECO:0000256" key="4">
    <source>
        <dbReference type="RuleBase" id="RU000481"/>
    </source>
</evidence>
<dbReference type="InterPro" id="IPR004839">
    <property type="entry name" value="Aminotransferase_I/II_large"/>
</dbReference>
<dbReference type="InterPro" id="IPR050881">
    <property type="entry name" value="LL-DAP_aminotransferase"/>
</dbReference>
<dbReference type="PANTHER" id="PTHR42832">
    <property type="entry name" value="AMINO ACID AMINOTRANSFERASE"/>
    <property type="match status" value="1"/>
</dbReference>
<dbReference type="CDD" id="cd00609">
    <property type="entry name" value="AAT_like"/>
    <property type="match status" value="1"/>
</dbReference>
<dbReference type="Proteomes" id="UP000218598">
    <property type="component" value="Unassembled WGS sequence"/>
</dbReference>
<evidence type="ECO:0000313" key="8">
    <source>
        <dbReference type="Proteomes" id="UP000218598"/>
    </source>
</evidence>
<dbReference type="GO" id="GO:0008483">
    <property type="term" value="F:transaminase activity"/>
    <property type="evidence" value="ECO:0007669"/>
    <property type="project" value="UniProtKB-KW"/>
</dbReference>
<dbReference type="InterPro" id="IPR015424">
    <property type="entry name" value="PyrdxlP-dep_Trfase"/>
</dbReference>
<keyword evidence="2 4" id="KW-0032">Aminotransferase</keyword>
<dbReference type="PROSITE" id="PS00105">
    <property type="entry name" value="AA_TRANSFER_CLASS_1"/>
    <property type="match status" value="1"/>
</dbReference>